<protein>
    <recommendedName>
        <fullName evidence="6">Probable membrane transporter protein</fullName>
    </recommendedName>
</protein>
<feature type="transmembrane region" description="Helical" evidence="6">
    <location>
        <begin position="208"/>
        <end position="227"/>
    </location>
</feature>
<dbReference type="GO" id="GO:0005886">
    <property type="term" value="C:plasma membrane"/>
    <property type="evidence" value="ECO:0007669"/>
    <property type="project" value="UniProtKB-SubCell"/>
</dbReference>
<feature type="transmembrane region" description="Helical" evidence="6">
    <location>
        <begin position="183"/>
        <end position="202"/>
    </location>
</feature>
<evidence type="ECO:0000256" key="4">
    <source>
        <dbReference type="ARBA" id="ARBA00022989"/>
    </source>
</evidence>
<dbReference type="PANTHER" id="PTHR43701">
    <property type="entry name" value="MEMBRANE TRANSPORTER PROTEIN MJ0441-RELATED"/>
    <property type="match status" value="1"/>
</dbReference>
<feature type="transmembrane region" description="Helical" evidence="6">
    <location>
        <begin position="239"/>
        <end position="257"/>
    </location>
</feature>
<keyword evidence="6" id="KW-1003">Cell membrane</keyword>
<dbReference type="PANTHER" id="PTHR43701:SF13">
    <property type="entry name" value="MEMBRANE TRANSPORTER PROTEIN YRKJ-RELATED"/>
    <property type="match status" value="1"/>
</dbReference>
<dbReference type="Proteomes" id="UP000230956">
    <property type="component" value="Unassembled WGS sequence"/>
</dbReference>
<comment type="similarity">
    <text evidence="2 6">Belongs to the 4-toluene sulfonate uptake permease (TSUP) (TC 2.A.102) family.</text>
</comment>
<gene>
    <name evidence="7" type="ORF">COY37_04155</name>
</gene>
<keyword evidence="3 6" id="KW-0812">Transmembrane</keyword>
<dbReference type="AlphaFoldDB" id="A0A2M7T8R7"/>
<feature type="transmembrane region" description="Helical" evidence="6">
    <location>
        <begin position="147"/>
        <end position="176"/>
    </location>
</feature>
<reference evidence="8" key="1">
    <citation type="submission" date="2017-09" db="EMBL/GenBank/DDBJ databases">
        <title>Depth-based differentiation of microbial function through sediment-hosted aquifers and enrichment of novel symbionts in the deep terrestrial subsurface.</title>
        <authorList>
            <person name="Probst A.J."/>
            <person name="Ladd B."/>
            <person name="Jarett J.K."/>
            <person name="Geller-Mcgrath D.E."/>
            <person name="Sieber C.M.K."/>
            <person name="Emerson J.B."/>
            <person name="Anantharaman K."/>
            <person name="Thomas B.C."/>
            <person name="Malmstrom R."/>
            <person name="Stieglmeier M."/>
            <person name="Klingl A."/>
            <person name="Woyke T."/>
            <person name="Ryan C.M."/>
            <person name="Banfield J.F."/>
        </authorList>
    </citation>
    <scope>NUCLEOTIDE SEQUENCE [LARGE SCALE GENOMIC DNA]</scope>
</reference>
<accession>A0A2M7T8R7</accession>
<evidence type="ECO:0000313" key="7">
    <source>
        <dbReference type="EMBL" id="PIZ40311.1"/>
    </source>
</evidence>
<evidence type="ECO:0000256" key="1">
    <source>
        <dbReference type="ARBA" id="ARBA00004141"/>
    </source>
</evidence>
<dbReference type="InterPro" id="IPR002781">
    <property type="entry name" value="TM_pro_TauE-like"/>
</dbReference>
<keyword evidence="5 6" id="KW-0472">Membrane</keyword>
<comment type="caution">
    <text evidence="7">The sequence shown here is derived from an EMBL/GenBank/DDBJ whole genome shotgun (WGS) entry which is preliminary data.</text>
</comment>
<dbReference type="RefSeq" id="WP_286679337.1">
    <property type="nucleotide sequence ID" value="NZ_MNXI01000145.1"/>
</dbReference>
<name>A0A2M7T8R7_9ACTN</name>
<feature type="transmembrane region" description="Helical" evidence="6">
    <location>
        <begin position="82"/>
        <end position="101"/>
    </location>
</feature>
<comment type="subcellular location">
    <subcellularLocation>
        <location evidence="6">Cell membrane</location>
        <topology evidence="6">Multi-pass membrane protein</topology>
    </subcellularLocation>
    <subcellularLocation>
        <location evidence="1">Membrane</location>
        <topology evidence="1">Multi-pass membrane protein</topology>
    </subcellularLocation>
</comment>
<dbReference type="InterPro" id="IPR051598">
    <property type="entry name" value="TSUP/Inactive_protease-like"/>
</dbReference>
<evidence type="ECO:0000256" key="3">
    <source>
        <dbReference type="ARBA" id="ARBA00022692"/>
    </source>
</evidence>
<evidence type="ECO:0000313" key="8">
    <source>
        <dbReference type="Proteomes" id="UP000230956"/>
    </source>
</evidence>
<proteinExistence type="inferred from homology"/>
<evidence type="ECO:0000256" key="6">
    <source>
        <dbReference type="RuleBase" id="RU363041"/>
    </source>
</evidence>
<sequence>MAEPGLLITLFLIGLVGAFFSGLLGLGGAIILVPLLLYLPPLVGVGTLTMKTVSGITIIVVFASALIGVLTHNKNRLVSKNLVLIMGVTAAVASLLGSIYSKSTSSETLLVIFAFMAAFAAIIMWLPKTELGEDIAPEDVTFNKIGAFLISVVIGFIGGMVGAPGAYIFTPLMIYFLGVPTKIAIGSTLGIAFAASIFGAIGKLTTGQVPYLLTLAVVIGAMPGARIGAKYTKRVQAAALKKGLGVVIAFAAIRMWFDVLHKLHYLK</sequence>
<feature type="transmembrane region" description="Helical" evidence="6">
    <location>
        <begin position="51"/>
        <end position="70"/>
    </location>
</feature>
<dbReference type="Pfam" id="PF01925">
    <property type="entry name" value="TauE"/>
    <property type="match status" value="1"/>
</dbReference>
<organism evidence="7 8">
    <name type="scientific">Candidatus Aquicultor secundus</name>
    <dbReference type="NCBI Taxonomy" id="1973895"/>
    <lineage>
        <taxon>Bacteria</taxon>
        <taxon>Bacillati</taxon>
        <taxon>Actinomycetota</taxon>
        <taxon>Candidatus Aquicultoria</taxon>
        <taxon>Candidatus Aquicultorales</taxon>
        <taxon>Candidatus Aquicultoraceae</taxon>
        <taxon>Candidatus Aquicultor</taxon>
    </lineage>
</organism>
<dbReference type="EMBL" id="PFNG01000095">
    <property type="protein sequence ID" value="PIZ40311.1"/>
    <property type="molecule type" value="Genomic_DNA"/>
</dbReference>
<feature type="transmembrane region" description="Helical" evidence="6">
    <location>
        <begin position="6"/>
        <end position="39"/>
    </location>
</feature>
<keyword evidence="4 6" id="KW-1133">Transmembrane helix</keyword>
<evidence type="ECO:0000256" key="2">
    <source>
        <dbReference type="ARBA" id="ARBA00009142"/>
    </source>
</evidence>
<feature type="transmembrane region" description="Helical" evidence="6">
    <location>
        <begin position="108"/>
        <end position="127"/>
    </location>
</feature>
<evidence type="ECO:0000256" key="5">
    <source>
        <dbReference type="ARBA" id="ARBA00023136"/>
    </source>
</evidence>